<evidence type="ECO:0000313" key="8">
    <source>
        <dbReference type="EMBL" id="SCA56673.1"/>
    </source>
</evidence>
<dbReference type="GO" id="GO:0015074">
    <property type="term" value="P:DNA integration"/>
    <property type="evidence" value="ECO:0007669"/>
    <property type="project" value="UniProtKB-KW"/>
</dbReference>
<dbReference type="Pfam" id="PF13356">
    <property type="entry name" value="Arm-DNA-bind_3"/>
    <property type="match status" value="1"/>
</dbReference>
<dbReference type="InterPro" id="IPR053876">
    <property type="entry name" value="Phage_int_M"/>
</dbReference>
<protein>
    <submittedName>
        <fullName evidence="8">Site-specific recombinase XerD</fullName>
    </submittedName>
</protein>
<keyword evidence="3 5" id="KW-0238">DNA-binding</keyword>
<evidence type="ECO:0000259" key="7">
    <source>
        <dbReference type="PROSITE" id="PS51900"/>
    </source>
</evidence>
<dbReference type="InterPro" id="IPR013762">
    <property type="entry name" value="Integrase-like_cat_sf"/>
</dbReference>
<sequence length="418" mass="47042">MRMPKTKLTSLSVGKLPIPPKGQVDYFDTSMPSFGVRLSLSGSRTYFVMTRVYGKVVRLSIGRAKVNTDDIGFSLKDARAKAGELVDIASKGIDPRQLKRIEKEEKEAEANKTFKAVAEKFIKRYVEPRLAPSTKREYDRALFGKEVKAWQSRPVDVITKADVRNLLEKMVRRGSAGAANNRLAYLRKFFNWCAEEDYIEHPPTDRIRPPGPKKIGERVLTEDEIKLVWAAFDAEGGTFGDLFKLLLLTGQRRAEVGGMRRDELKNIDGGNPTWEIPSHRTKNKRPHIIPLSPQAVAIIKHRPVFGDEGLLFTNTGDTPVSGYGKIKKRVDDWVAKNRENACLSPMPSWVLHDLRRTMVTIMNENLKTPPHVVEACVNHVSGAAKMGVAGVYNKALYIEERKKSLNAWGVFVEKLTCL</sequence>
<dbReference type="PROSITE" id="PS51900">
    <property type="entry name" value="CB"/>
    <property type="match status" value="1"/>
</dbReference>
<dbReference type="CDD" id="cd00801">
    <property type="entry name" value="INT_P4_C"/>
    <property type="match status" value="1"/>
</dbReference>
<dbReference type="SUPFAM" id="SSF56349">
    <property type="entry name" value="DNA breaking-rejoining enzymes"/>
    <property type="match status" value="1"/>
</dbReference>
<keyword evidence="9" id="KW-1185">Reference proteome</keyword>
<dbReference type="InterPro" id="IPR044068">
    <property type="entry name" value="CB"/>
</dbReference>
<proteinExistence type="inferred from homology"/>
<name>A0A1C3RHC4_9PROT</name>
<dbReference type="Pfam" id="PF00589">
    <property type="entry name" value="Phage_integrase"/>
    <property type="match status" value="1"/>
</dbReference>
<dbReference type="InterPro" id="IPR002104">
    <property type="entry name" value="Integrase_catalytic"/>
</dbReference>
<evidence type="ECO:0000256" key="5">
    <source>
        <dbReference type="PROSITE-ProRule" id="PRU01248"/>
    </source>
</evidence>
<evidence type="ECO:0000256" key="4">
    <source>
        <dbReference type="ARBA" id="ARBA00023172"/>
    </source>
</evidence>
<evidence type="ECO:0000256" key="1">
    <source>
        <dbReference type="ARBA" id="ARBA00008857"/>
    </source>
</evidence>
<dbReference type="Pfam" id="PF22022">
    <property type="entry name" value="Phage_int_M"/>
    <property type="match status" value="1"/>
</dbReference>
<dbReference type="InterPro" id="IPR038488">
    <property type="entry name" value="Integrase_DNA-bd_sf"/>
</dbReference>
<dbReference type="PANTHER" id="PTHR30629">
    <property type="entry name" value="PROPHAGE INTEGRASE"/>
    <property type="match status" value="1"/>
</dbReference>
<dbReference type="InterPro" id="IPR010998">
    <property type="entry name" value="Integrase_recombinase_N"/>
</dbReference>
<keyword evidence="4" id="KW-0233">DNA recombination</keyword>
<dbReference type="PANTHER" id="PTHR30629:SF2">
    <property type="entry name" value="PROPHAGE INTEGRASE INTS-RELATED"/>
    <property type="match status" value="1"/>
</dbReference>
<dbReference type="InterPro" id="IPR011010">
    <property type="entry name" value="DNA_brk_join_enz"/>
</dbReference>
<evidence type="ECO:0000256" key="2">
    <source>
        <dbReference type="ARBA" id="ARBA00022908"/>
    </source>
</evidence>
<feature type="domain" description="Core-binding (CB)" evidence="7">
    <location>
        <begin position="112"/>
        <end position="194"/>
    </location>
</feature>
<dbReference type="AlphaFoldDB" id="A0A1C3RHC4"/>
<organism evidence="8 9">
    <name type="scientific">Candidatus Terasakiella magnetica</name>
    <dbReference type="NCBI Taxonomy" id="1867952"/>
    <lineage>
        <taxon>Bacteria</taxon>
        <taxon>Pseudomonadati</taxon>
        <taxon>Pseudomonadota</taxon>
        <taxon>Alphaproteobacteria</taxon>
        <taxon>Rhodospirillales</taxon>
        <taxon>Terasakiellaceae</taxon>
        <taxon>Terasakiella</taxon>
    </lineage>
</organism>
<dbReference type="Proteomes" id="UP000231658">
    <property type="component" value="Unassembled WGS sequence"/>
</dbReference>
<comment type="similarity">
    <text evidence="1">Belongs to the 'phage' integrase family.</text>
</comment>
<evidence type="ECO:0000259" key="6">
    <source>
        <dbReference type="PROSITE" id="PS51898"/>
    </source>
</evidence>
<gene>
    <name evidence="8" type="ORF">MTBPR1_30043</name>
</gene>
<dbReference type="Gene3D" id="3.30.160.390">
    <property type="entry name" value="Integrase, DNA-binding domain"/>
    <property type="match status" value="1"/>
</dbReference>
<dbReference type="Gene3D" id="1.10.150.130">
    <property type="match status" value="1"/>
</dbReference>
<dbReference type="OrthoDB" id="7615137at2"/>
<dbReference type="InterPro" id="IPR050808">
    <property type="entry name" value="Phage_Integrase"/>
</dbReference>
<keyword evidence="2" id="KW-0229">DNA integration</keyword>
<dbReference type="EMBL" id="FLYE01000023">
    <property type="protein sequence ID" value="SCA56673.1"/>
    <property type="molecule type" value="Genomic_DNA"/>
</dbReference>
<dbReference type="Gene3D" id="1.10.443.10">
    <property type="entry name" value="Intergrase catalytic core"/>
    <property type="match status" value="1"/>
</dbReference>
<dbReference type="InterPro" id="IPR025166">
    <property type="entry name" value="Integrase_DNA_bind_dom"/>
</dbReference>
<reference evidence="8 9" key="1">
    <citation type="submission" date="2016-07" db="EMBL/GenBank/DDBJ databases">
        <authorList>
            <person name="Lefevre C.T."/>
        </authorList>
    </citation>
    <scope>NUCLEOTIDE SEQUENCE [LARGE SCALE GENOMIC DNA]</scope>
    <source>
        <strain evidence="8">PR1</strain>
    </source>
</reference>
<dbReference type="GO" id="GO:0003677">
    <property type="term" value="F:DNA binding"/>
    <property type="evidence" value="ECO:0007669"/>
    <property type="project" value="UniProtKB-UniRule"/>
</dbReference>
<evidence type="ECO:0000256" key="3">
    <source>
        <dbReference type="ARBA" id="ARBA00023125"/>
    </source>
</evidence>
<evidence type="ECO:0000313" key="9">
    <source>
        <dbReference type="Proteomes" id="UP000231658"/>
    </source>
</evidence>
<dbReference type="STRING" id="1867952.MTBPR1_30043"/>
<dbReference type="PROSITE" id="PS51898">
    <property type="entry name" value="TYR_RECOMBINASE"/>
    <property type="match status" value="1"/>
</dbReference>
<accession>A0A1C3RHC4</accession>
<feature type="domain" description="Tyr recombinase" evidence="6">
    <location>
        <begin position="215"/>
        <end position="406"/>
    </location>
</feature>
<dbReference type="GO" id="GO:0006310">
    <property type="term" value="P:DNA recombination"/>
    <property type="evidence" value="ECO:0007669"/>
    <property type="project" value="UniProtKB-KW"/>
</dbReference>